<proteinExistence type="predicted"/>
<evidence type="ECO:0000313" key="3">
    <source>
        <dbReference type="Proteomes" id="UP000243629"/>
    </source>
</evidence>
<dbReference type="Pfam" id="PF09842">
    <property type="entry name" value="DUF2069"/>
    <property type="match status" value="1"/>
</dbReference>
<keyword evidence="1" id="KW-0812">Transmembrane</keyword>
<sequence>MSRTDRPLPARAWLLPRLRISRLLSTLGYVGLLVSLAGWNLLFADLHGANPLVITGVLLVPLLIFLPGIISGHARTQAWLCFAINLYFIHGVLACFHPQQLLYGLLVSGFSLLYFIAALGYVRWSFQLQRLDAGEPAATSQAPA</sequence>
<dbReference type="RefSeq" id="WP_093471661.1">
    <property type="nucleotide sequence ID" value="NZ_FOUI01000001.1"/>
</dbReference>
<feature type="transmembrane region" description="Helical" evidence="1">
    <location>
        <begin position="78"/>
        <end position="96"/>
    </location>
</feature>
<evidence type="ECO:0000256" key="1">
    <source>
        <dbReference type="SAM" id="Phobius"/>
    </source>
</evidence>
<dbReference type="InterPro" id="IPR018643">
    <property type="entry name" value="DUF2069_membrane"/>
</dbReference>
<gene>
    <name evidence="2" type="ORF">SAMN05216217_101290</name>
</gene>
<feature type="transmembrane region" description="Helical" evidence="1">
    <location>
        <begin position="102"/>
        <end position="122"/>
    </location>
</feature>
<reference evidence="3" key="1">
    <citation type="submission" date="2016-10" db="EMBL/GenBank/DDBJ databases">
        <authorList>
            <person name="Varghese N."/>
            <person name="Submissions S."/>
        </authorList>
    </citation>
    <scope>NUCLEOTIDE SEQUENCE [LARGE SCALE GENOMIC DNA]</scope>
    <source>
        <strain evidence="3">DSM 24213</strain>
    </source>
</reference>
<dbReference type="Proteomes" id="UP000243629">
    <property type="component" value="Unassembled WGS sequence"/>
</dbReference>
<dbReference type="STRING" id="1720063.SAMN05216217_101290"/>
<feature type="transmembrane region" description="Helical" evidence="1">
    <location>
        <begin position="20"/>
        <end position="42"/>
    </location>
</feature>
<dbReference type="AlphaFoldDB" id="A0A1I4NGF2"/>
<keyword evidence="1" id="KW-0472">Membrane</keyword>
<protein>
    <submittedName>
        <fullName evidence="2">Uncharacterized membrane protein</fullName>
    </submittedName>
</protein>
<name>A0A1I4NGF2_9GAMM</name>
<dbReference type="EMBL" id="FOUI01000001">
    <property type="protein sequence ID" value="SFM14387.1"/>
    <property type="molecule type" value="Genomic_DNA"/>
</dbReference>
<keyword evidence="1" id="KW-1133">Transmembrane helix</keyword>
<accession>A0A1I4NGF2</accession>
<dbReference type="OrthoDB" id="5738125at2"/>
<organism evidence="2 3">
    <name type="scientific">Halopseudomonas yangmingensis</name>
    <dbReference type="NCBI Taxonomy" id="1720063"/>
    <lineage>
        <taxon>Bacteria</taxon>
        <taxon>Pseudomonadati</taxon>
        <taxon>Pseudomonadota</taxon>
        <taxon>Gammaproteobacteria</taxon>
        <taxon>Pseudomonadales</taxon>
        <taxon>Pseudomonadaceae</taxon>
        <taxon>Halopseudomonas</taxon>
    </lineage>
</organism>
<feature type="transmembrane region" description="Helical" evidence="1">
    <location>
        <begin position="48"/>
        <end position="66"/>
    </location>
</feature>
<keyword evidence="3" id="KW-1185">Reference proteome</keyword>
<evidence type="ECO:0000313" key="2">
    <source>
        <dbReference type="EMBL" id="SFM14387.1"/>
    </source>
</evidence>